<gene>
    <name evidence="1" type="ORF">GCM10011375_09420</name>
</gene>
<evidence type="ECO:0000313" key="2">
    <source>
        <dbReference type="Proteomes" id="UP000605392"/>
    </source>
</evidence>
<keyword evidence="2" id="KW-1185">Reference proteome</keyword>
<comment type="caution">
    <text evidence="1">The sequence shown here is derived from an EMBL/GenBank/DDBJ whole genome shotgun (WGS) entry which is preliminary data.</text>
</comment>
<sequence>MVLFVNWQVGSIPDAMVIAVGFPTVAFIFRILADRPPFGSAFVTTLIRYPSPVLVLLGRVALIVPLPLPPLFKENWVGELGLVMFVAGELKAPLASDNSALNV</sequence>
<organism evidence="1 2">
    <name type="scientific">Hymenobacter qilianensis</name>
    <dbReference type="NCBI Taxonomy" id="1385715"/>
    <lineage>
        <taxon>Bacteria</taxon>
        <taxon>Pseudomonadati</taxon>
        <taxon>Bacteroidota</taxon>
        <taxon>Cytophagia</taxon>
        <taxon>Cytophagales</taxon>
        <taxon>Hymenobacteraceae</taxon>
        <taxon>Hymenobacter</taxon>
    </lineage>
</organism>
<name>A0ACB5PNG9_9BACT</name>
<accession>A0ACB5PNG9</accession>
<dbReference type="Proteomes" id="UP000605392">
    <property type="component" value="Unassembled WGS sequence"/>
</dbReference>
<proteinExistence type="predicted"/>
<evidence type="ECO:0000313" key="1">
    <source>
        <dbReference type="EMBL" id="GGF56403.1"/>
    </source>
</evidence>
<reference evidence="1 2" key="1">
    <citation type="journal article" date="2019" name="Int. J. Syst. Evol. Microbiol.">
        <title>The Global Catalogue of Microorganisms (GCM) 10K type strain sequencing project: providing services to taxonomists for standard genome sequencing and annotation.</title>
        <authorList>
            <consortium name="The Broad Institute Genomics Platform"/>
            <consortium name="The Broad Institute Genome Sequencing Center for Infectious Disease"/>
            <person name="Wu L."/>
            <person name="Ma J."/>
        </authorList>
    </citation>
    <scope>NUCLEOTIDE SEQUENCE [LARGE SCALE GENOMIC DNA]</scope>
    <source>
        <strain evidence="1 2">CGMCC 1.12720</strain>
    </source>
</reference>
<dbReference type="EMBL" id="BMFN01000001">
    <property type="protein sequence ID" value="GGF56403.1"/>
    <property type="molecule type" value="Genomic_DNA"/>
</dbReference>
<protein>
    <submittedName>
        <fullName evidence="1">Uncharacterized protein</fullName>
    </submittedName>
</protein>